<evidence type="ECO:0000256" key="2">
    <source>
        <dbReference type="ARBA" id="ARBA00021310"/>
    </source>
</evidence>
<evidence type="ECO:0000313" key="12">
    <source>
        <dbReference type="Proteomes" id="UP001167919"/>
    </source>
</evidence>
<evidence type="ECO:0000256" key="1">
    <source>
        <dbReference type="ARBA" id="ARBA00007452"/>
    </source>
</evidence>
<dbReference type="Proteomes" id="UP000286907">
    <property type="component" value="Chromosome"/>
</dbReference>
<dbReference type="RefSeq" id="WP_128686892.1">
    <property type="nucleotide sequence ID" value="NZ_CP029684.2"/>
</dbReference>
<dbReference type="GO" id="GO:0006302">
    <property type="term" value="P:double-strand break repair"/>
    <property type="evidence" value="ECO:0007669"/>
    <property type="project" value="TreeGrafter"/>
</dbReference>
<dbReference type="SUPFAM" id="SSF50249">
    <property type="entry name" value="Nucleic acid-binding proteins"/>
    <property type="match status" value="1"/>
</dbReference>
<dbReference type="Gene3D" id="1.20.1440.120">
    <property type="entry name" value="Recombination protein O, C-terminal domain"/>
    <property type="match status" value="1"/>
</dbReference>
<keyword evidence="4 7" id="KW-0233">DNA recombination</keyword>
<evidence type="ECO:0000256" key="5">
    <source>
        <dbReference type="ARBA" id="ARBA00023204"/>
    </source>
</evidence>
<reference evidence="10" key="3">
    <citation type="submission" date="2020-01" db="EMBL/GenBank/DDBJ databases">
        <authorList>
            <person name="Cousin F.J."/>
            <person name="Le Guellec R."/>
            <person name="Cretenet M."/>
        </authorList>
    </citation>
    <scope>NUCLEOTIDE SEQUENCE</scope>
    <source>
        <strain evidence="10">UCMA 15228</strain>
    </source>
</reference>
<keyword evidence="5 7" id="KW-0234">DNA repair</keyword>
<dbReference type="Gene3D" id="2.40.50.140">
    <property type="entry name" value="Nucleic acid-binding proteins"/>
    <property type="match status" value="1"/>
</dbReference>
<gene>
    <name evidence="7 9" type="primary">recO</name>
    <name evidence="10" type="ORF">DLJ48_07775</name>
    <name evidence="9" type="ORF">EVC35_01780</name>
</gene>
<dbReference type="NCBIfam" id="TIGR00613">
    <property type="entry name" value="reco"/>
    <property type="match status" value="1"/>
</dbReference>
<sequence length="258" mass="29302">MTDKISGIVIGVRDYSENDSLIKIISPAIGINSYLARGSKKTNSQLKIATQLFVHGDFFGRFPKRRGLGYLNSIESVTLFDQISLDIVLNAYASHIAELLIAAFDENSEIDHWYLMFIQGLKKINDGLDPQIIANIFEIQLLAVFGVEPNLRADPIDGTVEGEFDFSEQYNGILAKQHYALDPHRLHANPKAIYYLRLFSEIKVSQINSIQISANIKRSLQRVINLIYDQQVGLKTRARRFIEQMETLQNKFPENPTN</sequence>
<dbReference type="InterPro" id="IPR042242">
    <property type="entry name" value="RecO_C"/>
</dbReference>
<dbReference type="Pfam" id="PF11967">
    <property type="entry name" value="RecO_N"/>
    <property type="match status" value="1"/>
</dbReference>
<evidence type="ECO:0000256" key="4">
    <source>
        <dbReference type="ARBA" id="ARBA00023172"/>
    </source>
</evidence>
<evidence type="ECO:0000259" key="8">
    <source>
        <dbReference type="Pfam" id="PF11967"/>
    </source>
</evidence>
<evidence type="ECO:0000313" key="10">
    <source>
        <dbReference type="EMBL" id="QAS70425.1"/>
    </source>
</evidence>
<dbReference type="EMBL" id="SDWY01000001">
    <property type="protein sequence ID" value="MDN6899736.1"/>
    <property type="molecule type" value="Genomic_DNA"/>
</dbReference>
<dbReference type="GO" id="GO:0043590">
    <property type="term" value="C:bacterial nucleoid"/>
    <property type="evidence" value="ECO:0007669"/>
    <property type="project" value="TreeGrafter"/>
</dbReference>
<evidence type="ECO:0000313" key="9">
    <source>
        <dbReference type="EMBL" id="MDN6899736.1"/>
    </source>
</evidence>
<dbReference type="PANTHER" id="PTHR33991:SF1">
    <property type="entry name" value="DNA REPAIR PROTEIN RECO"/>
    <property type="match status" value="1"/>
</dbReference>
<dbReference type="GO" id="GO:0006310">
    <property type="term" value="P:DNA recombination"/>
    <property type="evidence" value="ECO:0007669"/>
    <property type="project" value="UniProtKB-UniRule"/>
</dbReference>
<dbReference type="AlphaFoldDB" id="A0AAJ1VMK0"/>
<dbReference type="Pfam" id="PF02565">
    <property type="entry name" value="RecO_C"/>
    <property type="match status" value="1"/>
</dbReference>
<dbReference type="SUPFAM" id="SSF57863">
    <property type="entry name" value="ArfGap/RecO-like zinc finger"/>
    <property type="match status" value="1"/>
</dbReference>
<comment type="function">
    <text evidence="7">Involved in DNA repair and RecF pathway recombination.</text>
</comment>
<evidence type="ECO:0000256" key="7">
    <source>
        <dbReference type="HAMAP-Rule" id="MF_00201"/>
    </source>
</evidence>
<reference evidence="9" key="2">
    <citation type="submission" date="2019-01" db="EMBL/GenBank/DDBJ databases">
        <title>Oenococcus sicerae UCMA17102.</title>
        <authorList>
            <person name="Cousin F.J."/>
            <person name="Le Guellec R."/>
            <person name="Cretenet M."/>
        </authorList>
    </citation>
    <scope>NUCLEOTIDE SEQUENCE</scope>
    <source>
        <strain evidence="9">UCMA17102</strain>
    </source>
</reference>
<protein>
    <recommendedName>
        <fullName evidence="2 7">DNA repair protein RecO</fullName>
    </recommendedName>
    <alternativeName>
        <fullName evidence="6 7">Recombination protein O</fullName>
    </alternativeName>
</protein>
<dbReference type="PANTHER" id="PTHR33991">
    <property type="entry name" value="DNA REPAIR PROTEIN RECO"/>
    <property type="match status" value="1"/>
</dbReference>
<dbReference type="InterPro" id="IPR012340">
    <property type="entry name" value="NA-bd_OB-fold"/>
</dbReference>
<keyword evidence="3 7" id="KW-0227">DNA damage</keyword>
<dbReference type="InterPro" id="IPR003717">
    <property type="entry name" value="RecO"/>
</dbReference>
<evidence type="ECO:0000256" key="3">
    <source>
        <dbReference type="ARBA" id="ARBA00022763"/>
    </source>
</evidence>
<dbReference type="InterPro" id="IPR037278">
    <property type="entry name" value="ARFGAP/RecO"/>
</dbReference>
<dbReference type="HAMAP" id="MF_00201">
    <property type="entry name" value="RecO"/>
    <property type="match status" value="1"/>
</dbReference>
<comment type="similarity">
    <text evidence="1 7">Belongs to the RecO family.</text>
</comment>
<keyword evidence="11" id="KW-1185">Reference proteome</keyword>
<feature type="domain" description="DNA replication/recombination mediator RecO N-terminal" evidence="8">
    <location>
        <begin position="4"/>
        <end position="80"/>
    </location>
</feature>
<dbReference type="Proteomes" id="UP001167919">
    <property type="component" value="Unassembled WGS sequence"/>
</dbReference>
<name>A0AAJ1VMK0_9LACO</name>
<accession>A0AAJ1VMK0</accession>
<dbReference type="InterPro" id="IPR022572">
    <property type="entry name" value="DNA_rep/recomb_RecO_N"/>
</dbReference>
<evidence type="ECO:0000313" key="11">
    <source>
        <dbReference type="Proteomes" id="UP000286907"/>
    </source>
</evidence>
<dbReference type="EMBL" id="CP029684">
    <property type="protein sequence ID" value="QAS70425.1"/>
    <property type="molecule type" value="Genomic_DNA"/>
</dbReference>
<proteinExistence type="inferred from homology"/>
<reference evidence="10 11" key="1">
    <citation type="journal article" date="2019" name="Syst. Appl. Microbiol.">
        <title>Oenococcus sicerae sp. nov., isolated from French cider.</title>
        <authorList>
            <person name="Cousin F.J."/>
            <person name="Le Guellec R."/>
            <person name="Chagnot C."/>
            <person name="Goux D."/>
            <person name="Dalmasso M."/>
            <person name="Laplace J.M."/>
            <person name="Cretenet M."/>
        </authorList>
    </citation>
    <scope>NUCLEOTIDE SEQUENCE [LARGE SCALE GENOMIC DNA]</scope>
    <source>
        <strain evidence="10 11">UCMA 15228</strain>
    </source>
</reference>
<evidence type="ECO:0000256" key="6">
    <source>
        <dbReference type="ARBA" id="ARBA00033409"/>
    </source>
</evidence>
<organism evidence="9 12">
    <name type="scientific">Oenococcus sicerae</name>
    <dbReference type="NCBI Taxonomy" id="2203724"/>
    <lineage>
        <taxon>Bacteria</taxon>
        <taxon>Bacillati</taxon>
        <taxon>Bacillota</taxon>
        <taxon>Bacilli</taxon>
        <taxon>Lactobacillales</taxon>
        <taxon>Lactobacillaceae</taxon>
        <taxon>Oenococcus</taxon>
    </lineage>
</organism>